<protein>
    <submittedName>
        <fullName evidence="1">Uncharacterized protein</fullName>
    </submittedName>
</protein>
<proteinExistence type="predicted"/>
<accession>A0A8S5V6S9</accession>
<reference evidence="1" key="1">
    <citation type="journal article" date="2021" name="Proc. Natl. Acad. Sci. U.S.A.">
        <title>A Catalog of Tens of Thousands of Viruses from Human Metagenomes Reveals Hidden Associations with Chronic Diseases.</title>
        <authorList>
            <person name="Tisza M.J."/>
            <person name="Buck C.B."/>
        </authorList>
    </citation>
    <scope>NUCLEOTIDE SEQUENCE</scope>
    <source>
        <strain evidence="1">CtXt06</strain>
    </source>
</reference>
<dbReference type="EMBL" id="BK016209">
    <property type="protein sequence ID" value="DAG02406.1"/>
    <property type="molecule type" value="Genomic_DNA"/>
</dbReference>
<sequence length="83" mass="9587">MIWKDNTIGITKRDILYLINIVKAVSAINKDNTIDDDTKDKKVFATLEDYSIVVDDCDIIKHDLIDIYNADNIDIKIVDDKWT</sequence>
<evidence type="ECO:0000313" key="1">
    <source>
        <dbReference type="EMBL" id="DAG02406.1"/>
    </source>
</evidence>
<name>A0A8S5V6S9_9CAUD</name>
<organism evidence="1">
    <name type="scientific">CrAss-like virus sp. ctXt06</name>
    <dbReference type="NCBI Taxonomy" id="2825837"/>
    <lineage>
        <taxon>Viruses</taxon>
        <taxon>Duplodnaviria</taxon>
        <taxon>Heunggongvirae</taxon>
        <taxon>Uroviricota</taxon>
        <taxon>Caudoviricetes</taxon>
        <taxon>Crassvirales</taxon>
    </lineage>
</organism>